<gene>
    <name evidence="2" type="ORF">G3M78_04955</name>
</gene>
<organism evidence="2 3">
    <name type="scientific">Candidatus Nitrohelix vancouverensis</name>
    <dbReference type="NCBI Taxonomy" id="2705534"/>
    <lineage>
        <taxon>Bacteria</taxon>
        <taxon>Pseudomonadati</taxon>
        <taxon>Nitrospinota/Tectimicrobiota group</taxon>
        <taxon>Nitrospinota</taxon>
        <taxon>Nitrospinia</taxon>
        <taxon>Nitrospinales</taxon>
        <taxon>Nitrospinaceae</taxon>
        <taxon>Candidatus Nitrohelix</taxon>
    </lineage>
</organism>
<evidence type="ECO:0000313" key="2">
    <source>
        <dbReference type="EMBL" id="QPJ64771.1"/>
    </source>
</evidence>
<dbReference type="EMBL" id="CP048620">
    <property type="protein sequence ID" value="QPJ64771.1"/>
    <property type="molecule type" value="Genomic_DNA"/>
</dbReference>
<proteinExistence type="predicted"/>
<feature type="signal peptide" evidence="1">
    <location>
        <begin position="1"/>
        <end position="19"/>
    </location>
</feature>
<accession>A0A7T0G310</accession>
<evidence type="ECO:0000256" key="1">
    <source>
        <dbReference type="SAM" id="SignalP"/>
    </source>
</evidence>
<sequence>MKRYLLSLLLVAAFLTACGTVGRDFDTLLVDKIQKNKTTQAEILDMFGIPFKEGRENGYEMWTYQKDTWNLIGKPESKGLVILFSEQNRVKAYRYTSTNDTP</sequence>
<dbReference type="Proteomes" id="UP000594464">
    <property type="component" value="Chromosome"/>
</dbReference>
<feature type="chain" id="PRO_5032379838" description="Lipoprotein SmpA/OmlA domain-containing protein" evidence="1">
    <location>
        <begin position="20"/>
        <end position="102"/>
    </location>
</feature>
<name>A0A7T0G310_9BACT</name>
<dbReference type="KEGG" id="nva:G3M78_04955"/>
<protein>
    <recommendedName>
        <fullName evidence="4">Lipoprotein SmpA/OmlA domain-containing protein</fullName>
    </recommendedName>
</protein>
<dbReference type="PROSITE" id="PS51257">
    <property type="entry name" value="PROKAR_LIPOPROTEIN"/>
    <property type="match status" value="1"/>
</dbReference>
<evidence type="ECO:0000313" key="3">
    <source>
        <dbReference type="Proteomes" id="UP000594464"/>
    </source>
</evidence>
<keyword evidence="1" id="KW-0732">Signal</keyword>
<evidence type="ECO:0008006" key="4">
    <source>
        <dbReference type="Google" id="ProtNLM"/>
    </source>
</evidence>
<dbReference type="AlphaFoldDB" id="A0A7T0G310"/>
<reference evidence="3" key="1">
    <citation type="submission" date="2020-02" db="EMBL/GenBank/DDBJ databases">
        <title>Genomic and physiological characterization of two novel Nitrospinaceae genera.</title>
        <authorList>
            <person name="Mueller A.J."/>
            <person name="Jung M.-Y."/>
            <person name="Strachan C.R."/>
            <person name="Herbold C.W."/>
            <person name="Kirkegaard R.H."/>
            <person name="Daims H."/>
        </authorList>
    </citation>
    <scope>NUCLEOTIDE SEQUENCE [LARGE SCALE GENOMIC DNA]</scope>
</reference>